<dbReference type="AlphaFoldDB" id="A0A644TTK8"/>
<dbReference type="Gene3D" id="3.10.450.50">
    <property type="match status" value="1"/>
</dbReference>
<evidence type="ECO:0000313" key="2">
    <source>
        <dbReference type="EMBL" id="MPL70303.1"/>
    </source>
</evidence>
<evidence type="ECO:0000259" key="1">
    <source>
        <dbReference type="Pfam" id="PF14534"/>
    </source>
</evidence>
<dbReference type="SUPFAM" id="SSF54427">
    <property type="entry name" value="NTF2-like"/>
    <property type="match status" value="1"/>
</dbReference>
<dbReference type="InterPro" id="IPR032710">
    <property type="entry name" value="NTF2-like_dom_sf"/>
</dbReference>
<name>A0A644TTK8_9ZZZZ</name>
<dbReference type="InterPro" id="IPR027843">
    <property type="entry name" value="DUF4440"/>
</dbReference>
<feature type="domain" description="DUF4440" evidence="1">
    <location>
        <begin position="84"/>
        <end position="162"/>
    </location>
</feature>
<protein>
    <recommendedName>
        <fullName evidence="1">DUF4440 domain-containing protein</fullName>
    </recommendedName>
</protein>
<sequence>MPHSKKCQEIRLDGRYSLYNGKVLLNSLHITIEESVHIGNFRSGRPNSPSREDTMKILQVTTVFIALVIALSGGLAHAKADTVALYTEAVMTGDIPALETLLAPNYWHINANGHIEDKEHFINTIKNKELVIDRLTFTNARTALISDAKLITGTGYLKAKATPALPEGLMRITVVVITNKGREQVVLFQATPVIATEDCNDGNCKIQ</sequence>
<accession>A0A644TTK8</accession>
<comment type="caution">
    <text evidence="2">The sequence shown here is derived from an EMBL/GenBank/DDBJ whole genome shotgun (WGS) entry which is preliminary data.</text>
</comment>
<proteinExistence type="predicted"/>
<organism evidence="2">
    <name type="scientific">bioreactor metagenome</name>
    <dbReference type="NCBI Taxonomy" id="1076179"/>
    <lineage>
        <taxon>unclassified sequences</taxon>
        <taxon>metagenomes</taxon>
        <taxon>ecological metagenomes</taxon>
    </lineage>
</organism>
<dbReference type="EMBL" id="VSSQ01000052">
    <property type="protein sequence ID" value="MPL70303.1"/>
    <property type="molecule type" value="Genomic_DNA"/>
</dbReference>
<gene>
    <name evidence="2" type="ORF">SDC9_16059</name>
</gene>
<reference evidence="2" key="1">
    <citation type="submission" date="2019-08" db="EMBL/GenBank/DDBJ databases">
        <authorList>
            <person name="Kucharzyk K."/>
            <person name="Murdoch R.W."/>
            <person name="Higgins S."/>
            <person name="Loffler F."/>
        </authorList>
    </citation>
    <scope>NUCLEOTIDE SEQUENCE</scope>
</reference>
<dbReference type="Pfam" id="PF14534">
    <property type="entry name" value="DUF4440"/>
    <property type="match status" value="1"/>
</dbReference>